<sequence>MYWPPRFLTIESMRYKTGRRSMGARLRSSSDIISAICAERWGSSPAIMVRDEICGFDGVNRPDRARARRERKGGGALVFTLGSPYITNNPITIYTAVPLSSFIYFMKANFGLGIGQTKKKSLLDSDKLARHPCSRGTNGTMPYKMKELCRSTTRAECFYLIVMMI</sequence>
<reference evidence="1" key="1">
    <citation type="submission" date="2015-04" db="EMBL/GenBank/DDBJ databases">
        <title>The genome sequence of the plant pathogenic Rhizarian Plasmodiophora brassicae reveals insights in its biotrophic life cycle and the origin of chitin synthesis.</title>
        <authorList>
            <person name="Schwelm A."/>
            <person name="Fogelqvist J."/>
            <person name="Knaust A."/>
            <person name="Julke S."/>
            <person name="Lilja T."/>
            <person name="Dhandapani V."/>
            <person name="Bonilla-Rosso G."/>
            <person name="Karlsson M."/>
            <person name="Shevchenko A."/>
            <person name="Choi S.R."/>
            <person name="Kim H.G."/>
            <person name="Park J.Y."/>
            <person name="Lim Y.P."/>
            <person name="Ludwig-Muller J."/>
            <person name="Dixelius C."/>
        </authorList>
    </citation>
    <scope>NUCLEOTIDE SEQUENCE</scope>
    <source>
        <tissue evidence="1">Potato root galls</tissue>
    </source>
</reference>
<name>A0A0H5QHS3_9EUKA</name>
<protein>
    <submittedName>
        <fullName evidence="1">Uncharacterized protein</fullName>
    </submittedName>
</protein>
<organism evidence="1">
    <name type="scientific">Spongospora subterranea</name>
    <dbReference type="NCBI Taxonomy" id="70186"/>
    <lineage>
        <taxon>Eukaryota</taxon>
        <taxon>Sar</taxon>
        <taxon>Rhizaria</taxon>
        <taxon>Endomyxa</taxon>
        <taxon>Phytomyxea</taxon>
        <taxon>Plasmodiophorida</taxon>
        <taxon>Plasmodiophoridae</taxon>
        <taxon>Spongospora</taxon>
    </lineage>
</organism>
<dbReference type="EMBL" id="HACM01001086">
    <property type="protein sequence ID" value="CRZ01528.1"/>
    <property type="molecule type" value="Transcribed_RNA"/>
</dbReference>
<feature type="non-terminal residue" evidence="1">
    <location>
        <position position="165"/>
    </location>
</feature>
<proteinExistence type="predicted"/>
<accession>A0A0H5QHS3</accession>
<dbReference type="AlphaFoldDB" id="A0A0H5QHS3"/>
<evidence type="ECO:0000313" key="1">
    <source>
        <dbReference type="EMBL" id="CRZ01528.1"/>
    </source>
</evidence>